<comment type="function">
    <text evidence="6 8">Catalyzes the conversion of glucosamine-6-phosphate to glucosamine-1-phosphate.</text>
</comment>
<dbReference type="OrthoDB" id="9803322at2"/>
<feature type="domain" description="Alpha-D-phosphohexomutase alpha/beta/alpha" evidence="11">
    <location>
        <begin position="158"/>
        <end position="255"/>
    </location>
</feature>
<dbReference type="NCBIfam" id="NF008139">
    <property type="entry name" value="PRK10887.1"/>
    <property type="match status" value="1"/>
</dbReference>
<dbReference type="InterPro" id="IPR005845">
    <property type="entry name" value="A-D-PHexomutase_a/b/a-II"/>
</dbReference>
<evidence type="ECO:0000259" key="11">
    <source>
        <dbReference type="Pfam" id="PF02879"/>
    </source>
</evidence>
<dbReference type="InterPro" id="IPR005846">
    <property type="entry name" value="A-D-PHexomutase_a/b/a-III"/>
</dbReference>
<evidence type="ECO:0000259" key="12">
    <source>
        <dbReference type="Pfam" id="PF02880"/>
    </source>
</evidence>
<evidence type="ECO:0000256" key="5">
    <source>
        <dbReference type="ARBA" id="ARBA00023235"/>
    </source>
</evidence>
<sequence>MRKFFGTDGMRGRANAAPMTPDIIMKVAVATGSYFKKGRTHPKVVIGKDTRLSGYMIEPALVSGFVGVGMDVMLVGPLPTPAISMLVRSLRADLGVMISASHNPHEDNGIKLFDRDGFKLSDQVEREIEARVMEDGLYGLVPASELGRAKRLEDAPGRYIEFVKSTFPKHLRLDGLKIILDCAHGAAYKVAPTVFWELGADVISIGDQPDGFNINHECGATNVSALQEAVLYHQADVGIALDGDADRIVMIDEKGKILDGDQLLAVIAKAWLEKDTLRGNCVVGTSMTNLGFERFLDNLGLRLIRTPVGDRYVSEYMRTHQCNVGGEQSGHIILSDYARTGDGLVGALQILAVMVEKQKRTSELSHIFTPFPQVLKNIRFQKEAPLEDPDVQKAIETAIEKLGLDGSLVVRKSGTEPLIRLMAQGENEDFLHHIIDDIIFIMDRQGFIQK</sequence>
<comment type="PTM">
    <text evidence="6">Activated by phosphorylation.</text>
</comment>
<feature type="domain" description="Alpha-D-phosphohexomutase alpha/beta/alpha" evidence="12">
    <location>
        <begin position="259"/>
        <end position="367"/>
    </location>
</feature>
<dbReference type="Gene3D" id="3.30.310.50">
    <property type="entry name" value="Alpha-D-phosphohexomutase, C-terminal domain"/>
    <property type="match status" value="1"/>
</dbReference>
<dbReference type="InterPro" id="IPR006352">
    <property type="entry name" value="GlmM_bact"/>
</dbReference>
<keyword evidence="5 6" id="KW-0413">Isomerase</keyword>
<comment type="similarity">
    <text evidence="1 6 7">Belongs to the phosphohexose mutase family.</text>
</comment>
<feature type="binding site" evidence="6">
    <location>
        <position position="242"/>
    </location>
    <ligand>
        <name>Mg(2+)</name>
        <dbReference type="ChEBI" id="CHEBI:18420"/>
    </ligand>
</feature>
<dbReference type="PROSITE" id="PS00710">
    <property type="entry name" value="PGM_PMM"/>
    <property type="match status" value="1"/>
</dbReference>
<evidence type="ECO:0000256" key="7">
    <source>
        <dbReference type="RuleBase" id="RU004326"/>
    </source>
</evidence>
<feature type="binding site" evidence="6">
    <location>
        <position position="246"/>
    </location>
    <ligand>
        <name>Mg(2+)</name>
        <dbReference type="ChEBI" id="CHEBI:18420"/>
    </ligand>
</feature>
<feature type="binding site" description="via phosphate group" evidence="6">
    <location>
        <position position="101"/>
    </location>
    <ligand>
        <name>Mg(2+)</name>
        <dbReference type="ChEBI" id="CHEBI:18420"/>
    </ligand>
</feature>
<dbReference type="SUPFAM" id="SSF53738">
    <property type="entry name" value="Phosphoglucomutase, first 3 domains"/>
    <property type="match status" value="3"/>
</dbReference>
<dbReference type="GO" id="GO:0005829">
    <property type="term" value="C:cytosol"/>
    <property type="evidence" value="ECO:0007669"/>
    <property type="project" value="TreeGrafter"/>
</dbReference>
<comment type="caution">
    <text evidence="13">The sequence shown here is derived from an EMBL/GenBank/DDBJ whole genome shotgun (WGS) entry which is preliminary data.</text>
</comment>
<reference evidence="13 14" key="1">
    <citation type="submission" date="2015-03" db="EMBL/GenBank/DDBJ databases">
        <title>Caedibacter varicaedens, whole genome shotgun sequence.</title>
        <authorList>
            <person name="Suzuki H."/>
            <person name="Dapper A.L."/>
            <person name="Gibson A.K."/>
            <person name="Jackson C."/>
            <person name="Lee H."/>
            <person name="Pejaver V.R."/>
            <person name="Doak T."/>
            <person name="Lynch M."/>
        </authorList>
    </citation>
    <scope>NUCLEOTIDE SEQUENCE [LARGE SCALE GENOMIC DNA]</scope>
</reference>
<dbReference type="Pfam" id="PF02879">
    <property type="entry name" value="PGM_PMM_II"/>
    <property type="match status" value="1"/>
</dbReference>
<dbReference type="Pfam" id="PF02878">
    <property type="entry name" value="PGM_PMM_I"/>
    <property type="match status" value="1"/>
</dbReference>
<dbReference type="PRINTS" id="PR00509">
    <property type="entry name" value="PGMPMM"/>
</dbReference>
<keyword evidence="14" id="KW-1185">Reference proteome</keyword>
<organism evidence="13 14">
    <name type="scientific">Caedimonas varicaedens</name>
    <dbReference type="NCBI Taxonomy" id="1629334"/>
    <lineage>
        <taxon>Bacteria</taxon>
        <taxon>Pseudomonadati</taxon>
        <taxon>Pseudomonadota</taxon>
        <taxon>Alphaproteobacteria</taxon>
        <taxon>Holosporales</taxon>
        <taxon>Caedimonadaceae</taxon>
        <taxon>Caedimonas</taxon>
    </lineage>
</organism>
<evidence type="ECO:0000313" key="14">
    <source>
        <dbReference type="Proteomes" id="UP000036771"/>
    </source>
</evidence>
<comment type="cofactor">
    <cofactor evidence="6">
        <name>Mg(2+)</name>
        <dbReference type="ChEBI" id="CHEBI:18420"/>
    </cofactor>
    <text evidence="6">Binds 1 Mg(2+) ion per subunit.</text>
</comment>
<dbReference type="FunFam" id="3.40.120.10:FF:000001">
    <property type="entry name" value="Phosphoglucosamine mutase"/>
    <property type="match status" value="1"/>
</dbReference>
<feature type="binding site" evidence="6">
    <location>
        <position position="244"/>
    </location>
    <ligand>
        <name>Mg(2+)</name>
        <dbReference type="ChEBI" id="CHEBI:18420"/>
    </ligand>
</feature>
<dbReference type="PANTHER" id="PTHR42946:SF1">
    <property type="entry name" value="PHOSPHOGLUCOMUTASE (ALPHA-D-GLUCOSE-1,6-BISPHOSPHATE-DEPENDENT)"/>
    <property type="match status" value="1"/>
</dbReference>
<feature type="modified residue" description="Phosphoserine" evidence="6">
    <location>
        <position position="101"/>
    </location>
</feature>
<dbReference type="Gene3D" id="3.40.120.10">
    <property type="entry name" value="Alpha-D-Glucose-1,6-Bisphosphate, subunit A, domain 3"/>
    <property type="match status" value="3"/>
</dbReference>
<gene>
    <name evidence="6 13" type="primary">glmM</name>
    <name evidence="13" type="ORF">Cva_01161</name>
</gene>
<dbReference type="InterPro" id="IPR005843">
    <property type="entry name" value="A-D-PHexomutase_C"/>
</dbReference>
<dbReference type="Proteomes" id="UP000036771">
    <property type="component" value="Unassembled WGS sequence"/>
</dbReference>
<name>A0A0K8MF70_9PROT</name>
<feature type="active site" description="Phosphoserine intermediate" evidence="6">
    <location>
        <position position="101"/>
    </location>
</feature>
<dbReference type="Pfam" id="PF00408">
    <property type="entry name" value="PGM_PMM_IV"/>
    <property type="match status" value="1"/>
</dbReference>
<dbReference type="SUPFAM" id="SSF55957">
    <property type="entry name" value="Phosphoglucomutase, C-terminal domain"/>
    <property type="match status" value="1"/>
</dbReference>
<dbReference type="AlphaFoldDB" id="A0A0K8MF70"/>
<dbReference type="GO" id="GO:0006048">
    <property type="term" value="P:UDP-N-acetylglucosamine biosynthetic process"/>
    <property type="evidence" value="ECO:0007669"/>
    <property type="project" value="TreeGrafter"/>
</dbReference>
<keyword evidence="2 6" id="KW-0597">Phosphoprotein</keyword>
<comment type="catalytic activity">
    <reaction evidence="6 8">
        <text>alpha-D-glucosamine 1-phosphate = D-glucosamine 6-phosphate</text>
        <dbReference type="Rhea" id="RHEA:23424"/>
        <dbReference type="ChEBI" id="CHEBI:58516"/>
        <dbReference type="ChEBI" id="CHEBI:58725"/>
        <dbReference type="EC" id="5.4.2.10"/>
    </reaction>
</comment>
<evidence type="ECO:0000256" key="6">
    <source>
        <dbReference type="HAMAP-Rule" id="MF_01554"/>
    </source>
</evidence>
<dbReference type="GO" id="GO:0004615">
    <property type="term" value="F:phosphomannomutase activity"/>
    <property type="evidence" value="ECO:0007669"/>
    <property type="project" value="TreeGrafter"/>
</dbReference>
<dbReference type="GO" id="GO:0009252">
    <property type="term" value="P:peptidoglycan biosynthetic process"/>
    <property type="evidence" value="ECO:0007669"/>
    <property type="project" value="TreeGrafter"/>
</dbReference>
<accession>A0A0K8MF70</accession>
<proteinExistence type="inferred from homology"/>
<dbReference type="GO" id="GO:0000287">
    <property type="term" value="F:magnesium ion binding"/>
    <property type="evidence" value="ECO:0007669"/>
    <property type="project" value="UniProtKB-UniRule"/>
</dbReference>
<evidence type="ECO:0000259" key="10">
    <source>
        <dbReference type="Pfam" id="PF02878"/>
    </source>
</evidence>
<dbReference type="InterPro" id="IPR016055">
    <property type="entry name" value="A-D-PHexomutase_a/b/a-I/II/III"/>
</dbReference>
<feature type="domain" description="Alpha-D-phosphohexomutase C-terminal" evidence="9">
    <location>
        <begin position="376"/>
        <end position="438"/>
    </location>
</feature>
<dbReference type="InterPro" id="IPR005844">
    <property type="entry name" value="A-D-PHexomutase_a/b/a-I"/>
</dbReference>
<evidence type="ECO:0000256" key="4">
    <source>
        <dbReference type="ARBA" id="ARBA00022842"/>
    </source>
</evidence>
<dbReference type="InterPro" id="IPR050060">
    <property type="entry name" value="Phosphoglucosamine_mutase"/>
</dbReference>
<dbReference type="HAMAP" id="MF_01554_B">
    <property type="entry name" value="GlmM_B"/>
    <property type="match status" value="1"/>
</dbReference>
<dbReference type="CDD" id="cd05802">
    <property type="entry name" value="GlmM"/>
    <property type="match status" value="1"/>
</dbReference>
<dbReference type="FunFam" id="3.40.120.10:FF:000003">
    <property type="entry name" value="Phosphoglucosamine mutase"/>
    <property type="match status" value="1"/>
</dbReference>
<keyword evidence="3 6" id="KW-0479">Metal-binding</keyword>
<evidence type="ECO:0000313" key="13">
    <source>
        <dbReference type="EMBL" id="GAO98499.1"/>
    </source>
</evidence>
<feature type="domain" description="Alpha-D-phosphohexomutase alpha/beta/alpha" evidence="10">
    <location>
        <begin position="3"/>
        <end position="134"/>
    </location>
</feature>
<dbReference type="GO" id="GO:0008966">
    <property type="term" value="F:phosphoglucosamine mutase activity"/>
    <property type="evidence" value="ECO:0007669"/>
    <property type="project" value="UniProtKB-UniRule"/>
</dbReference>
<evidence type="ECO:0000256" key="3">
    <source>
        <dbReference type="ARBA" id="ARBA00022723"/>
    </source>
</evidence>
<dbReference type="EMBL" id="BBVC01000063">
    <property type="protein sequence ID" value="GAO98499.1"/>
    <property type="molecule type" value="Genomic_DNA"/>
</dbReference>
<evidence type="ECO:0000259" key="9">
    <source>
        <dbReference type="Pfam" id="PF00408"/>
    </source>
</evidence>
<evidence type="ECO:0000256" key="1">
    <source>
        <dbReference type="ARBA" id="ARBA00010231"/>
    </source>
</evidence>
<evidence type="ECO:0000256" key="8">
    <source>
        <dbReference type="RuleBase" id="RU004327"/>
    </source>
</evidence>
<dbReference type="InterPro" id="IPR016066">
    <property type="entry name" value="A-D-PHexomutase_CS"/>
</dbReference>
<dbReference type="Pfam" id="PF02880">
    <property type="entry name" value="PGM_PMM_III"/>
    <property type="match status" value="1"/>
</dbReference>
<dbReference type="GO" id="GO:0005975">
    <property type="term" value="P:carbohydrate metabolic process"/>
    <property type="evidence" value="ECO:0007669"/>
    <property type="project" value="InterPro"/>
</dbReference>
<dbReference type="STRING" id="1629334.Cva_01161"/>
<dbReference type="InterPro" id="IPR036900">
    <property type="entry name" value="A-D-PHexomutase_C_sf"/>
</dbReference>
<dbReference type="EC" id="5.4.2.10" evidence="6 8"/>
<evidence type="ECO:0000256" key="2">
    <source>
        <dbReference type="ARBA" id="ARBA00022553"/>
    </source>
</evidence>
<dbReference type="InterPro" id="IPR005841">
    <property type="entry name" value="Alpha-D-phosphohexomutase_SF"/>
</dbReference>
<dbReference type="PANTHER" id="PTHR42946">
    <property type="entry name" value="PHOSPHOHEXOSE MUTASE"/>
    <property type="match status" value="1"/>
</dbReference>
<keyword evidence="4 6" id="KW-0460">Magnesium</keyword>
<protein>
    <recommendedName>
        <fullName evidence="6 8">Phosphoglucosamine mutase</fullName>
        <ecNumber evidence="6 8">5.4.2.10</ecNumber>
    </recommendedName>
</protein>
<dbReference type="NCBIfam" id="TIGR01455">
    <property type="entry name" value="glmM"/>
    <property type="match status" value="1"/>
</dbReference>